<feature type="transmembrane region" description="Helical" evidence="2">
    <location>
        <begin position="131"/>
        <end position="149"/>
    </location>
</feature>
<feature type="transmembrane region" description="Helical" evidence="2">
    <location>
        <begin position="372"/>
        <end position="392"/>
    </location>
</feature>
<feature type="transmembrane region" description="Helical" evidence="2">
    <location>
        <begin position="62"/>
        <end position="81"/>
    </location>
</feature>
<dbReference type="SUPFAM" id="SSF103473">
    <property type="entry name" value="MFS general substrate transporter"/>
    <property type="match status" value="1"/>
</dbReference>
<organism evidence="3 4">
    <name type="scientific">Gordonia soli NBRC 108243</name>
    <dbReference type="NCBI Taxonomy" id="1223545"/>
    <lineage>
        <taxon>Bacteria</taxon>
        <taxon>Bacillati</taxon>
        <taxon>Actinomycetota</taxon>
        <taxon>Actinomycetes</taxon>
        <taxon>Mycobacteriales</taxon>
        <taxon>Gordoniaceae</taxon>
        <taxon>Gordonia</taxon>
    </lineage>
</organism>
<feature type="transmembrane region" description="Helical" evidence="2">
    <location>
        <begin position="31"/>
        <end position="50"/>
    </location>
</feature>
<comment type="caution">
    <text evidence="3">The sequence shown here is derived from an EMBL/GenBank/DDBJ whole genome shotgun (WGS) entry which is preliminary data.</text>
</comment>
<name>M0QGT6_9ACTN</name>
<dbReference type="eggNOG" id="COG2814">
    <property type="taxonomic scope" value="Bacteria"/>
</dbReference>
<keyword evidence="4" id="KW-1185">Reference proteome</keyword>
<feature type="transmembrane region" description="Helical" evidence="2">
    <location>
        <begin position="339"/>
        <end position="360"/>
    </location>
</feature>
<keyword evidence="2" id="KW-0812">Transmembrane</keyword>
<accession>M0QGT6</accession>
<feature type="region of interest" description="Disordered" evidence="1">
    <location>
        <begin position="178"/>
        <end position="216"/>
    </location>
</feature>
<feature type="transmembrane region" description="Helical" evidence="2">
    <location>
        <begin position="87"/>
        <end position="110"/>
    </location>
</feature>
<dbReference type="InterPro" id="IPR053160">
    <property type="entry name" value="MFS_DHA3_Transporter"/>
</dbReference>
<evidence type="ECO:0000313" key="3">
    <source>
        <dbReference type="EMBL" id="GAC66627.1"/>
    </source>
</evidence>
<feature type="compositionally biased region" description="Basic residues" evidence="1">
    <location>
        <begin position="180"/>
        <end position="192"/>
    </location>
</feature>
<evidence type="ECO:0000313" key="4">
    <source>
        <dbReference type="Proteomes" id="UP000011666"/>
    </source>
</evidence>
<dbReference type="RefSeq" id="WP_007617011.1">
    <property type="nucleotide sequence ID" value="NZ_BANX01000003.1"/>
</dbReference>
<protein>
    <submittedName>
        <fullName evidence="3">Putative major facilitator superfamily transporter</fullName>
    </submittedName>
</protein>
<keyword evidence="2" id="KW-0472">Membrane</keyword>
<evidence type="ECO:0000256" key="2">
    <source>
        <dbReference type="SAM" id="Phobius"/>
    </source>
</evidence>
<dbReference type="Proteomes" id="UP000011666">
    <property type="component" value="Unassembled WGS sequence"/>
</dbReference>
<dbReference type="InterPro" id="IPR036259">
    <property type="entry name" value="MFS_trans_sf"/>
</dbReference>
<keyword evidence="2" id="KW-1133">Transmembrane helix</keyword>
<sequence>MAGLAEDMIPLYPLYAVLFADPVAGGGLSPAAISSLFVIWSLTSVLAEIPSGLLADRYSRRALLTVGPLLVGSGFVLWVGWPCYPVFATGFVLWAVGGSLRSGAIQALVYDELDLHGRAARFPAVWGRVRAMQAAGMLIGTAVAAPLFAVGGYPAVGIASGAACVLCASASACLPETRRSGTRRSGARRSGARRSVGTGDGLTSDVDDGETQQLSDHAQPMGWRAVGADALRQVQAHAAVRAALILVIALTGVAALDEYLPLLADEMVTGGTSSATGHGAAVGIPLLMLVIAIGDMIGNLCAGRSADRGAVSRRRLGRCLTVGSLALLAGALIDHPIGIVGVAVGFGVFSWSLVVAESALQDRVSSASRATVTSVAGVGEEAVAILAFALWAGGSAVAGPAVLFAIAVVPYVLWGAAMWASVARSRSGSTTRCQSGGATTSRTAARWPKIISRRSPM</sequence>
<dbReference type="GO" id="GO:0022857">
    <property type="term" value="F:transmembrane transporter activity"/>
    <property type="evidence" value="ECO:0007669"/>
    <property type="project" value="InterPro"/>
</dbReference>
<reference evidence="3 4" key="1">
    <citation type="submission" date="2013-01" db="EMBL/GenBank/DDBJ databases">
        <title>Whole genome shotgun sequence of Gordonia soli NBRC 108243.</title>
        <authorList>
            <person name="Isaki-Nakamura S."/>
            <person name="Hosoyama A."/>
            <person name="Tsuchikane K."/>
            <person name="Ando Y."/>
            <person name="Baba S."/>
            <person name="Ohji S."/>
            <person name="Hamada M."/>
            <person name="Tamura T."/>
            <person name="Yamazoe A."/>
            <person name="Yamazaki S."/>
            <person name="Fujita N."/>
        </authorList>
    </citation>
    <scope>NUCLEOTIDE SEQUENCE [LARGE SCALE GENOMIC DNA]</scope>
    <source>
        <strain evidence="3 4">NBRC 108243</strain>
    </source>
</reference>
<dbReference type="PANTHER" id="PTHR23530:SF1">
    <property type="entry name" value="PERMEASE, MAJOR FACILITATOR SUPERFAMILY-RELATED"/>
    <property type="match status" value="1"/>
</dbReference>
<feature type="transmembrane region" description="Helical" evidence="2">
    <location>
        <begin position="315"/>
        <end position="333"/>
    </location>
</feature>
<dbReference type="PANTHER" id="PTHR23530">
    <property type="entry name" value="TRANSPORT PROTEIN-RELATED"/>
    <property type="match status" value="1"/>
</dbReference>
<dbReference type="Gene3D" id="1.20.1250.20">
    <property type="entry name" value="MFS general substrate transporter like domains"/>
    <property type="match status" value="1"/>
</dbReference>
<dbReference type="Pfam" id="PF07690">
    <property type="entry name" value="MFS_1"/>
    <property type="match status" value="1"/>
</dbReference>
<gene>
    <name evidence="3" type="ORF">GS4_03_00750</name>
</gene>
<feature type="transmembrane region" description="Helical" evidence="2">
    <location>
        <begin position="238"/>
        <end position="256"/>
    </location>
</feature>
<evidence type="ECO:0000256" key="1">
    <source>
        <dbReference type="SAM" id="MobiDB-lite"/>
    </source>
</evidence>
<dbReference type="EMBL" id="BANX01000003">
    <property type="protein sequence ID" value="GAC66627.1"/>
    <property type="molecule type" value="Genomic_DNA"/>
</dbReference>
<feature type="transmembrane region" description="Helical" evidence="2">
    <location>
        <begin position="276"/>
        <end position="294"/>
    </location>
</feature>
<dbReference type="InterPro" id="IPR011701">
    <property type="entry name" value="MFS"/>
</dbReference>
<feature type="transmembrane region" description="Helical" evidence="2">
    <location>
        <begin position="155"/>
        <end position="174"/>
    </location>
</feature>
<feature type="transmembrane region" description="Helical" evidence="2">
    <location>
        <begin position="398"/>
        <end position="422"/>
    </location>
</feature>
<proteinExistence type="predicted"/>
<dbReference type="AlphaFoldDB" id="M0QGT6"/>